<dbReference type="InterPro" id="IPR009288">
    <property type="entry name" value="AIG2-like_dom"/>
</dbReference>
<dbReference type="InterPro" id="IPR045038">
    <property type="entry name" value="AIG2-like"/>
</dbReference>
<dbReference type="Proteomes" id="UP000006794">
    <property type="component" value="Chromosome"/>
</dbReference>
<name>F8D738_HALXS</name>
<keyword evidence="6" id="KW-1185">Reference proteome</keyword>
<dbReference type="STRING" id="797210.Halxa_1977"/>
<protein>
    <recommendedName>
        <fullName evidence="2">Putative gamma-glutamylcyclotransferase</fullName>
    </recommendedName>
</protein>
<dbReference type="HOGENOM" id="CLU_127457_0_0_2"/>
<gene>
    <name evidence="5" type="ordered locus">Halxa_1977</name>
</gene>
<dbReference type="SUPFAM" id="SSF110857">
    <property type="entry name" value="Gamma-glutamyl cyclotransferase-like"/>
    <property type="match status" value="1"/>
</dbReference>
<dbReference type="GO" id="GO:0016740">
    <property type="term" value="F:transferase activity"/>
    <property type="evidence" value="ECO:0007669"/>
    <property type="project" value="UniProtKB-KW"/>
</dbReference>
<reference evidence="5 6" key="1">
    <citation type="journal article" date="2012" name="Stand. Genomic Sci.">
        <title>Complete genome sequence of Halopiger xanaduensis type strain (SH-6(T)).</title>
        <authorList>
            <person name="Anderson I."/>
            <person name="Tindall B.J."/>
            <person name="Rohde M."/>
            <person name="Lucas S."/>
            <person name="Han J."/>
            <person name="Lapidus A."/>
            <person name="Cheng J.F."/>
            <person name="Goodwin L."/>
            <person name="Pitluck S."/>
            <person name="Peters L."/>
            <person name="Pati A."/>
            <person name="Mikhailova N."/>
            <person name="Pagani I."/>
            <person name="Teshima H."/>
            <person name="Han C."/>
            <person name="Tapia R."/>
            <person name="Land M."/>
            <person name="Woyke T."/>
            <person name="Klenk H.P."/>
            <person name="Kyrpides N."/>
            <person name="Ivanova N."/>
        </authorList>
    </citation>
    <scope>NUCLEOTIDE SEQUENCE [LARGE SCALE GENOMIC DNA]</scope>
    <source>
        <strain evidence="6">DSM 18323 / JCM 14033 / SH-6</strain>
    </source>
</reference>
<dbReference type="EMBL" id="CP002839">
    <property type="protein sequence ID" value="AEH36602.1"/>
    <property type="molecule type" value="Genomic_DNA"/>
</dbReference>
<accession>F8D738</accession>
<evidence type="ECO:0000256" key="1">
    <source>
        <dbReference type="ARBA" id="ARBA00022679"/>
    </source>
</evidence>
<evidence type="ECO:0000256" key="2">
    <source>
        <dbReference type="ARBA" id="ARBA00030602"/>
    </source>
</evidence>
<dbReference type="Gene3D" id="3.10.490.10">
    <property type="entry name" value="Gamma-glutamyl cyclotransferase-like"/>
    <property type="match status" value="1"/>
</dbReference>
<dbReference type="Pfam" id="PF06094">
    <property type="entry name" value="GGACT"/>
    <property type="match status" value="1"/>
</dbReference>
<proteinExistence type="predicted"/>
<dbReference type="CDD" id="cd06661">
    <property type="entry name" value="GGCT_like"/>
    <property type="match status" value="1"/>
</dbReference>
<feature type="region of interest" description="Disordered" evidence="3">
    <location>
        <begin position="1"/>
        <end position="30"/>
    </location>
</feature>
<dbReference type="KEGG" id="hxa:Halxa_1977"/>
<dbReference type="PANTHER" id="PTHR31544:SF2">
    <property type="entry name" value="AIG2-LIKE PROTEIN D"/>
    <property type="match status" value="1"/>
</dbReference>
<dbReference type="eggNOG" id="arCOG05099">
    <property type="taxonomic scope" value="Archaea"/>
</dbReference>
<dbReference type="AlphaFoldDB" id="F8D738"/>
<keyword evidence="1" id="KW-0808">Transferase</keyword>
<evidence type="ECO:0000259" key="4">
    <source>
        <dbReference type="Pfam" id="PF06094"/>
    </source>
</evidence>
<organism evidence="5 6">
    <name type="scientific">Halopiger xanaduensis (strain DSM 18323 / JCM 14033 / SH-6)</name>
    <dbReference type="NCBI Taxonomy" id="797210"/>
    <lineage>
        <taxon>Archaea</taxon>
        <taxon>Methanobacteriati</taxon>
        <taxon>Methanobacteriota</taxon>
        <taxon>Stenosarchaea group</taxon>
        <taxon>Halobacteria</taxon>
        <taxon>Halobacteriales</taxon>
        <taxon>Natrialbaceae</taxon>
        <taxon>Halopiger</taxon>
    </lineage>
</organism>
<evidence type="ECO:0000256" key="3">
    <source>
        <dbReference type="SAM" id="MobiDB-lite"/>
    </source>
</evidence>
<dbReference type="InterPro" id="IPR036568">
    <property type="entry name" value="GGCT-like_sf"/>
</dbReference>
<feature type="domain" description="Gamma-glutamylcyclotransferase AIG2-like" evidence="4">
    <location>
        <begin position="39"/>
        <end position="143"/>
    </location>
</feature>
<dbReference type="PANTHER" id="PTHR31544">
    <property type="entry name" value="AIG2-LIKE PROTEIN D"/>
    <property type="match status" value="1"/>
</dbReference>
<evidence type="ECO:0000313" key="5">
    <source>
        <dbReference type="EMBL" id="AEH36602.1"/>
    </source>
</evidence>
<dbReference type="InterPro" id="IPR013024">
    <property type="entry name" value="GGCT-like"/>
</dbReference>
<sequence length="179" mass="19227">MAGQTTGRSRGSAILRSRTGSPDGGTAKCHSIRPTSVHVFVYGTLTDPERVEIVLDGRPPTEYAFDGSATLEGLRRVDGEYPTLAPGGTVDGQLLSVDETALERLDRYEGVDRGLYVRVSVPIDGHNNSDNSDDGAAVYVGDPARLAVDEPIDWPAGDSFADRVRTSLTRRDVTVRRPG</sequence>
<evidence type="ECO:0000313" key="6">
    <source>
        <dbReference type="Proteomes" id="UP000006794"/>
    </source>
</evidence>